<dbReference type="AlphaFoldDB" id="A0AAD2G3A1"/>
<dbReference type="InterPro" id="IPR036770">
    <property type="entry name" value="Ankyrin_rpt-contain_sf"/>
</dbReference>
<evidence type="ECO:0000256" key="2">
    <source>
        <dbReference type="ARBA" id="ARBA00023043"/>
    </source>
</evidence>
<keyword evidence="5" id="KW-1185">Reference proteome</keyword>
<dbReference type="Pfam" id="PF12796">
    <property type="entry name" value="Ank_2"/>
    <property type="match status" value="1"/>
</dbReference>
<dbReference type="SMART" id="SM00248">
    <property type="entry name" value="ANK"/>
    <property type="match status" value="3"/>
</dbReference>
<comment type="caution">
    <text evidence="4">The sequence shown here is derived from an EMBL/GenBank/DDBJ whole genome shotgun (WGS) entry which is preliminary data.</text>
</comment>
<evidence type="ECO:0000256" key="1">
    <source>
        <dbReference type="ARBA" id="ARBA00022737"/>
    </source>
</evidence>
<feature type="region of interest" description="Disordered" evidence="3">
    <location>
        <begin position="1"/>
        <end position="29"/>
    </location>
</feature>
<organism evidence="4 5">
    <name type="scientific">Cylindrotheca closterium</name>
    <dbReference type="NCBI Taxonomy" id="2856"/>
    <lineage>
        <taxon>Eukaryota</taxon>
        <taxon>Sar</taxon>
        <taxon>Stramenopiles</taxon>
        <taxon>Ochrophyta</taxon>
        <taxon>Bacillariophyta</taxon>
        <taxon>Bacillariophyceae</taxon>
        <taxon>Bacillariophycidae</taxon>
        <taxon>Bacillariales</taxon>
        <taxon>Bacillariaceae</taxon>
        <taxon>Cylindrotheca</taxon>
    </lineage>
</organism>
<reference evidence="4" key="1">
    <citation type="submission" date="2023-08" db="EMBL/GenBank/DDBJ databases">
        <authorList>
            <person name="Audoor S."/>
            <person name="Bilcke G."/>
        </authorList>
    </citation>
    <scope>NUCLEOTIDE SEQUENCE</scope>
</reference>
<dbReference type="PANTHER" id="PTHR24126">
    <property type="entry name" value="ANKYRIN REPEAT, PH AND SEC7 DOMAIN CONTAINING PROTEIN SECG-RELATED"/>
    <property type="match status" value="1"/>
</dbReference>
<keyword evidence="1" id="KW-0677">Repeat</keyword>
<accession>A0AAD2G3A1</accession>
<dbReference type="SUPFAM" id="SSF48403">
    <property type="entry name" value="Ankyrin repeat"/>
    <property type="match status" value="1"/>
</dbReference>
<dbReference type="Gene3D" id="1.25.40.20">
    <property type="entry name" value="Ankyrin repeat-containing domain"/>
    <property type="match status" value="1"/>
</dbReference>
<name>A0AAD2G3A1_9STRA</name>
<protein>
    <submittedName>
        <fullName evidence="4">Uncharacterized protein</fullName>
    </submittedName>
</protein>
<evidence type="ECO:0000313" key="5">
    <source>
        <dbReference type="Proteomes" id="UP001295423"/>
    </source>
</evidence>
<keyword evidence="2" id="KW-0040">ANK repeat</keyword>
<evidence type="ECO:0000313" key="4">
    <source>
        <dbReference type="EMBL" id="CAJ1961271.1"/>
    </source>
</evidence>
<dbReference type="PANTHER" id="PTHR24126:SF14">
    <property type="entry name" value="ANK_REP_REGION DOMAIN-CONTAINING PROTEIN"/>
    <property type="match status" value="1"/>
</dbReference>
<dbReference type="EMBL" id="CAKOGP040002091">
    <property type="protein sequence ID" value="CAJ1961271.1"/>
    <property type="molecule type" value="Genomic_DNA"/>
</dbReference>
<dbReference type="InterPro" id="IPR002110">
    <property type="entry name" value="Ankyrin_rpt"/>
</dbReference>
<sequence length="227" mass="25839">MKRSLDCCSSDEASVEQEQQHGPLTKKVKTVSGSSRSIITSRNPVASEDYDTPTSYAQAIYQANGFSSKEVVECCKSQQRTHTPDMIDGYTMELSMACREGDLETVKKLHQAGTNLDCCNRFGQHVLHLACLRGHLEIVQYLVQVAKVDVTIVDDQQRTPLHDACWASQVNFDIVKLIIKEAPQLVLFPDKRGFTPFDYTRQPNWEEWKGFLEIHQHMLALEDKYDQ</sequence>
<gene>
    <name evidence="4" type="ORF">CYCCA115_LOCUS19114</name>
</gene>
<dbReference type="Proteomes" id="UP001295423">
    <property type="component" value="Unassembled WGS sequence"/>
</dbReference>
<proteinExistence type="predicted"/>
<evidence type="ECO:0000256" key="3">
    <source>
        <dbReference type="SAM" id="MobiDB-lite"/>
    </source>
</evidence>